<sequence length="143" mass="15951">MIAKTALIIRRPVEEVFRAFVDPEVTTRFWFTKSSGPLEPGATVRWEWEMFGVGTTVTVKDVVPNERILVEWNPDDPSTVEWTFTPHERGTHVRIVEDDIKGDTSDAIAAHALDSVQGFTFVLAAVKALLEHGVVLRVVADHG</sequence>
<evidence type="ECO:0000313" key="4">
    <source>
        <dbReference type="Proteomes" id="UP000612585"/>
    </source>
</evidence>
<dbReference type="CDD" id="cd08901">
    <property type="entry name" value="SRPBCC_CalC_Aha1-like_8"/>
    <property type="match status" value="1"/>
</dbReference>
<name>A0A8J3ZAI8_9ACTN</name>
<protein>
    <submittedName>
        <fullName evidence="3">Activator of HSP90 ATPase</fullName>
    </submittedName>
</protein>
<organism evidence="3 4">
    <name type="scientific">Virgisporangium aurantiacum</name>
    <dbReference type="NCBI Taxonomy" id="175570"/>
    <lineage>
        <taxon>Bacteria</taxon>
        <taxon>Bacillati</taxon>
        <taxon>Actinomycetota</taxon>
        <taxon>Actinomycetes</taxon>
        <taxon>Micromonosporales</taxon>
        <taxon>Micromonosporaceae</taxon>
        <taxon>Virgisporangium</taxon>
    </lineage>
</organism>
<dbReference type="RefSeq" id="WP_203998689.1">
    <property type="nucleotide sequence ID" value="NZ_BOPG01000034.1"/>
</dbReference>
<accession>A0A8J3ZAI8</accession>
<dbReference type="EMBL" id="BOPG01000034">
    <property type="protein sequence ID" value="GIJ58245.1"/>
    <property type="molecule type" value="Genomic_DNA"/>
</dbReference>
<gene>
    <name evidence="3" type="ORF">Vau01_057610</name>
</gene>
<dbReference type="InterPro" id="IPR023393">
    <property type="entry name" value="START-like_dom_sf"/>
</dbReference>
<dbReference type="Gene3D" id="3.30.530.20">
    <property type="match status" value="1"/>
</dbReference>
<feature type="domain" description="Activator of Hsp90 ATPase homologue 1/2-like C-terminal" evidence="2">
    <location>
        <begin position="12"/>
        <end position="130"/>
    </location>
</feature>
<dbReference type="Proteomes" id="UP000612585">
    <property type="component" value="Unassembled WGS sequence"/>
</dbReference>
<dbReference type="SUPFAM" id="SSF55961">
    <property type="entry name" value="Bet v1-like"/>
    <property type="match status" value="1"/>
</dbReference>
<dbReference type="InterPro" id="IPR013538">
    <property type="entry name" value="ASHA1/2-like_C"/>
</dbReference>
<evidence type="ECO:0000259" key="2">
    <source>
        <dbReference type="Pfam" id="PF08327"/>
    </source>
</evidence>
<keyword evidence="4" id="KW-1185">Reference proteome</keyword>
<evidence type="ECO:0000256" key="1">
    <source>
        <dbReference type="ARBA" id="ARBA00006817"/>
    </source>
</evidence>
<comment type="similarity">
    <text evidence="1">Belongs to the AHA1 family.</text>
</comment>
<evidence type="ECO:0000313" key="3">
    <source>
        <dbReference type="EMBL" id="GIJ58245.1"/>
    </source>
</evidence>
<dbReference type="Pfam" id="PF08327">
    <property type="entry name" value="AHSA1"/>
    <property type="match status" value="1"/>
</dbReference>
<comment type="caution">
    <text evidence="3">The sequence shown here is derived from an EMBL/GenBank/DDBJ whole genome shotgun (WGS) entry which is preliminary data.</text>
</comment>
<reference evidence="3" key="1">
    <citation type="submission" date="2021-01" db="EMBL/GenBank/DDBJ databases">
        <title>Whole genome shotgun sequence of Virgisporangium aurantiacum NBRC 16421.</title>
        <authorList>
            <person name="Komaki H."/>
            <person name="Tamura T."/>
        </authorList>
    </citation>
    <scope>NUCLEOTIDE SEQUENCE</scope>
    <source>
        <strain evidence="3">NBRC 16421</strain>
    </source>
</reference>
<proteinExistence type="inferred from homology"/>
<dbReference type="AlphaFoldDB" id="A0A8J3ZAI8"/>